<dbReference type="EMBL" id="WTPX01000038">
    <property type="protein sequence ID" value="NNJ25472.1"/>
    <property type="molecule type" value="Genomic_DNA"/>
</dbReference>
<dbReference type="InterPro" id="IPR041711">
    <property type="entry name" value="Met-tRNA-FMT_N"/>
</dbReference>
<dbReference type="InterPro" id="IPR002376">
    <property type="entry name" value="Formyl_transf_N"/>
</dbReference>
<comment type="similarity">
    <text evidence="1 5">Belongs to the Fmt family.</text>
</comment>
<dbReference type="CDD" id="cd08704">
    <property type="entry name" value="Met_tRNA_FMT_C"/>
    <property type="match status" value="1"/>
</dbReference>
<evidence type="ECO:0000256" key="2">
    <source>
        <dbReference type="ARBA" id="ARBA00012261"/>
    </source>
</evidence>
<feature type="domain" description="Formyl transferase N-terminal" evidence="6">
    <location>
        <begin position="1"/>
        <end position="170"/>
    </location>
</feature>
<keyword evidence="3 5" id="KW-0808">Transferase</keyword>
<protein>
    <recommendedName>
        <fullName evidence="2 5">Methionyl-tRNA formyltransferase</fullName>
        <ecNumber evidence="2 5">2.1.2.9</ecNumber>
    </recommendedName>
</protein>
<sequence length="313" mass="32686">MRVLFLGTGTFGEPAMRAIAASPHDLVGLVTQPDRGGKGKHTAAPPLKAAAEELGVPVFQPAKVNVADSLDRLRAFEADAFIVAAYGQILSETLLSIPRIGAFNLHASLLPKFRGAAPIHAAIRGGEEETGVTIFRIVRRLDAGPMLGTEATAIGRSETAGELHDRLAVLAAPLTLETLDALDAGTAVPVRQDHDLATYAPQMEKAEGRIDWTRSAAAVSRHVRGMSPWPGAFSLFEPGGLQTKGGKPARCLFESVEVVAGDGGEPGEATERAGDMVVACGSGAVRVRSIKPAGKRAMTGAEFLRGRGAGRFG</sequence>
<dbReference type="GO" id="GO:0004479">
    <property type="term" value="F:methionyl-tRNA formyltransferase activity"/>
    <property type="evidence" value="ECO:0007669"/>
    <property type="project" value="UniProtKB-EC"/>
</dbReference>
<evidence type="ECO:0000313" key="8">
    <source>
        <dbReference type="EMBL" id="NNJ25472.1"/>
    </source>
</evidence>
<proteinExistence type="inferred from homology"/>
<comment type="caution">
    <text evidence="8">The sequence shown here is derived from an EMBL/GenBank/DDBJ whole genome shotgun (WGS) entry which is preliminary data.</text>
</comment>
<evidence type="ECO:0000313" key="9">
    <source>
        <dbReference type="Proteomes" id="UP000609651"/>
    </source>
</evidence>
<dbReference type="InterPro" id="IPR005794">
    <property type="entry name" value="Fmt"/>
</dbReference>
<dbReference type="Pfam" id="PF00551">
    <property type="entry name" value="Formyl_trans_N"/>
    <property type="match status" value="1"/>
</dbReference>
<dbReference type="Pfam" id="PF02911">
    <property type="entry name" value="Formyl_trans_C"/>
    <property type="match status" value="1"/>
</dbReference>
<comment type="function">
    <text evidence="5">Attaches a formyl group to the free amino group of methionyl-tRNA(fMet). The formyl group appears to play a dual role in the initiator identity of N-formylmethionyl-tRNA by promoting its recognition by IF2 and preventing the misappropriation of this tRNA by the elongation apparatus.</text>
</comment>
<evidence type="ECO:0000256" key="1">
    <source>
        <dbReference type="ARBA" id="ARBA00010699"/>
    </source>
</evidence>
<dbReference type="InterPro" id="IPR036477">
    <property type="entry name" value="Formyl_transf_N_sf"/>
</dbReference>
<organism evidence="8 9">
    <name type="scientific">Alienimonas chondri</name>
    <dbReference type="NCBI Taxonomy" id="2681879"/>
    <lineage>
        <taxon>Bacteria</taxon>
        <taxon>Pseudomonadati</taxon>
        <taxon>Planctomycetota</taxon>
        <taxon>Planctomycetia</taxon>
        <taxon>Planctomycetales</taxon>
        <taxon>Planctomycetaceae</taxon>
        <taxon>Alienimonas</taxon>
    </lineage>
</organism>
<gene>
    <name evidence="8" type="primary">fmt_2</name>
    <name evidence="5" type="synonym">fmt</name>
    <name evidence="8" type="ORF">LzC2_15420</name>
</gene>
<comment type="catalytic activity">
    <reaction evidence="5">
        <text>L-methionyl-tRNA(fMet) + (6R)-10-formyltetrahydrofolate = N-formyl-L-methionyl-tRNA(fMet) + (6S)-5,6,7,8-tetrahydrofolate + H(+)</text>
        <dbReference type="Rhea" id="RHEA:24380"/>
        <dbReference type="Rhea" id="RHEA-COMP:9952"/>
        <dbReference type="Rhea" id="RHEA-COMP:9953"/>
        <dbReference type="ChEBI" id="CHEBI:15378"/>
        <dbReference type="ChEBI" id="CHEBI:57453"/>
        <dbReference type="ChEBI" id="CHEBI:78530"/>
        <dbReference type="ChEBI" id="CHEBI:78844"/>
        <dbReference type="ChEBI" id="CHEBI:195366"/>
        <dbReference type="EC" id="2.1.2.9"/>
    </reaction>
</comment>
<evidence type="ECO:0000256" key="3">
    <source>
        <dbReference type="ARBA" id="ARBA00022679"/>
    </source>
</evidence>
<evidence type="ECO:0000256" key="5">
    <source>
        <dbReference type="HAMAP-Rule" id="MF_00182"/>
    </source>
</evidence>
<reference evidence="8 9" key="1">
    <citation type="journal article" date="2020" name="Syst. Appl. Microbiol.">
        <title>Alienimonas chondri sp. nov., a novel planctomycete isolated from the biofilm of the red alga Chondrus crispus.</title>
        <authorList>
            <person name="Vitorino I."/>
            <person name="Albuquerque L."/>
            <person name="Wiegand S."/>
            <person name="Kallscheuer N."/>
            <person name="da Costa M.S."/>
            <person name="Lobo-da-Cunha A."/>
            <person name="Jogler C."/>
            <person name="Lage O.M."/>
        </authorList>
    </citation>
    <scope>NUCLEOTIDE SEQUENCE [LARGE SCALE GENOMIC DNA]</scope>
    <source>
        <strain evidence="8 9">LzC2</strain>
    </source>
</reference>
<dbReference type="RefSeq" id="WP_171185529.1">
    <property type="nucleotide sequence ID" value="NZ_WTPX01000038.1"/>
</dbReference>
<accession>A0ABX1VDX3</accession>
<feature type="domain" description="Formyl transferase C-terminal" evidence="7">
    <location>
        <begin position="203"/>
        <end position="307"/>
    </location>
</feature>
<dbReference type="InterPro" id="IPR005793">
    <property type="entry name" value="Formyl_trans_C"/>
</dbReference>
<feature type="binding site" evidence="5">
    <location>
        <begin position="108"/>
        <end position="111"/>
    </location>
    <ligand>
        <name>(6S)-5,6,7,8-tetrahydrofolate</name>
        <dbReference type="ChEBI" id="CHEBI:57453"/>
    </ligand>
</feature>
<keyword evidence="9" id="KW-1185">Reference proteome</keyword>
<dbReference type="SUPFAM" id="SSF53328">
    <property type="entry name" value="Formyltransferase"/>
    <property type="match status" value="1"/>
</dbReference>
<dbReference type="Proteomes" id="UP000609651">
    <property type="component" value="Unassembled WGS sequence"/>
</dbReference>
<dbReference type="SUPFAM" id="SSF50486">
    <property type="entry name" value="FMT C-terminal domain-like"/>
    <property type="match status" value="1"/>
</dbReference>
<name>A0ABX1VDX3_9PLAN</name>
<dbReference type="PANTHER" id="PTHR11138">
    <property type="entry name" value="METHIONYL-TRNA FORMYLTRANSFERASE"/>
    <property type="match status" value="1"/>
</dbReference>
<dbReference type="HAMAP" id="MF_00182">
    <property type="entry name" value="Formyl_trans"/>
    <property type="match status" value="1"/>
</dbReference>
<evidence type="ECO:0000259" key="6">
    <source>
        <dbReference type="Pfam" id="PF00551"/>
    </source>
</evidence>
<dbReference type="Gene3D" id="3.40.50.12230">
    <property type="match status" value="1"/>
</dbReference>
<dbReference type="InterPro" id="IPR044135">
    <property type="entry name" value="Met-tRNA-FMT_C"/>
</dbReference>
<dbReference type="NCBIfam" id="TIGR00460">
    <property type="entry name" value="fmt"/>
    <property type="match status" value="1"/>
</dbReference>
<evidence type="ECO:0000259" key="7">
    <source>
        <dbReference type="Pfam" id="PF02911"/>
    </source>
</evidence>
<evidence type="ECO:0000256" key="4">
    <source>
        <dbReference type="ARBA" id="ARBA00022917"/>
    </source>
</evidence>
<dbReference type="PANTHER" id="PTHR11138:SF5">
    <property type="entry name" value="METHIONYL-TRNA FORMYLTRANSFERASE, MITOCHONDRIAL"/>
    <property type="match status" value="1"/>
</dbReference>
<keyword evidence="4 5" id="KW-0648">Protein biosynthesis</keyword>
<dbReference type="EC" id="2.1.2.9" evidence="2 5"/>
<dbReference type="CDD" id="cd08646">
    <property type="entry name" value="FMT_core_Met-tRNA-FMT_N"/>
    <property type="match status" value="1"/>
</dbReference>
<dbReference type="InterPro" id="IPR011034">
    <property type="entry name" value="Formyl_transferase-like_C_sf"/>
</dbReference>